<evidence type="ECO:0000313" key="2">
    <source>
        <dbReference type="EMBL" id="AWV21408.1"/>
    </source>
</evidence>
<name>A0A4Y1MTX2_9PROT</name>
<evidence type="ECO:0000256" key="1">
    <source>
        <dbReference type="SAM" id="MobiDB-lite"/>
    </source>
</evidence>
<feature type="region of interest" description="Disordered" evidence="1">
    <location>
        <begin position="1"/>
        <end position="47"/>
    </location>
</feature>
<reference evidence="2" key="1">
    <citation type="submission" date="2017-12" db="EMBL/GenBank/DDBJ databases">
        <authorList>
            <person name="Martens C."/>
            <person name="Dahlstrom E."/>
            <person name="Barbian K."/>
            <person name="Sykora L."/>
            <person name="Ricklefs S."/>
            <person name="Bruno D."/>
            <person name="Anzick I."/>
            <person name="Myles I."/>
            <person name="Datta S.K."/>
        </authorList>
    </citation>
    <scope>NUCLEOTIDE SEQUENCE</scope>
    <source>
        <strain evidence="2">AD2</strain>
    </source>
</reference>
<organism evidence="2">
    <name type="scientific">Roseomonas mucosa</name>
    <dbReference type="NCBI Taxonomy" id="207340"/>
    <lineage>
        <taxon>Bacteria</taxon>
        <taxon>Pseudomonadati</taxon>
        <taxon>Pseudomonadota</taxon>
        <taxon>Alphaproteobacteria</taxon>
        <taxon>Acetobacterales</taxon>
        <taxon>Roseomonadaceae</taxon>
        <taxon>Roseomonas</taxon>
    </lineage>
</organism>
<proteinExistence type="predicted"/>
<feature type="compositionally biased region" description="Basic and acidic residues" evidence="1">
    <location>
        <begin position="15"/>
        <end position="37"/>
    </location>
</feature>
<accession>A0A4Y1MTX2</accession>
<dbReference type="EMBL" id="CP025189">
    <property type="protein sequence ID" value="AWV21408.1"/>
    <property type="molecule type" value="Genomic_DNA"/>
</dbReference>
<protein>
    <submittedName>
        <fullName evidence="2">Uncharacterized protein</fullName>
    </submittedName>
</protein>
<gene>
    <name evidence="2" type="ORF">RADP37_05539</name>
</gene>
<dbReference type="AlphaFoldDB" id="A0A4Y1MTX2"/>
<feature type="compositionally biased region" description="Gly residues" evidence="1">
    <location>
        <begin position="38"/>
        <end position="47"/>
    </location>
</feature>
<sequence length="47" mass="5162">MPGTHPTYRSPFLNRKGDFLSEHPIGHETDQKPEDGPQRGGPGQPPP</sequence>